<comment type="subcellular location">
    <subcellularLocation>
        <location evidence="1">Cell membrane</location>
        <topology evidence="1">Multi-pass membrane protein</topology>
    </subcellularLocation>
</comment>
<name>A0A645GV50_9ZZZZ</name>
<evidence type="ECO:0000256" key="1">
    <source>
        <dbReference type="ARBA" id="ARBA00004651"/>
    </source>
</evidence>
<evidence type="ECO:0000313" key="9">
    <source>
        <dbReference type="EMBL" id="MPN27523.1"/>
    </source>
</evidence>
<feature type="transmembrane region" description="Helical" evidence="7">
    <location>
        <begin position="192"/>
        <end position="212"/>
    </location>
</feature>
<dbReference type="PROSITE" id="PS50928">
    <property type="entry name" value="ABC_TM1"/>
    <property type="match status" value="1"/>
</dbReference>
<dbReference type="Gene3D" id="1.10.3720.10">
    <property type="entry name" value="MetI-like"/>
    <property type="match status" value="1"/>
</dbReference>
<evidence type="ECO:0000256" key="7">
    <source>
        <dbReference type="SAM" id="Phobius"/>
    </source>
</evidence>
<keyword evidence="5 7" id="KW-1133">Transmembrane helix</keyword>
<sequence>MPQTYLTPPGGVAQAIYGLAERGELWKHVAISLQRVLTGLLLATIAGVLFGLFIGYFRRVEHHLDLLFQAFRQMSAFALFPVFILLFGLGELSKTVIIFWASLWPILLNTSTGVRNVDIVLIKSMQSMGASKRYIFLKVILPAAAPEIFTGIRLGGSYCVMAVVAAEMIGALSGLGYLVIYSQETFNVPEMYAGIICLTILGLGLNYVLSGIEHRFTRWKRNISHE</sequence>
<dbReference type="AlphaFoldDB" id="A0A645GV50"/>
<feature type="transmembrane region" description="Helical" evidence="7">
    <location>
        <begin position="134"/>
        <end position="152"/>
    </location>
</feature>
<dbReference type="Pfam" id="PF00528">
    <property type="entry name" value="BPD_transp_1"/>
    <property type="match status" value="1"/>
</dbReference>
<keyword evidence="4 7" id="KW-0812">Transmembrane</keyword>
<evidence type="ECO:0000256" key="3">
    <source>
        <dbReference type="ARBA" id="ARBA00022475"/>
    </source>
</evidence>
<dbReference type="InterPro" id="IPR000515">
    <property type="entry name" value="MetI-like"/>
</dbReference>
<evidence type="ECO:0000256" key="5">
    <source>
        <dbReference type="ARBA" id="ARBA00022989"/>
    </source>
</evidence>
<dbReference type="PANTHER" id="PTHR30151:SF0">
    <property type="entry name" value="ABC TRANSPORTER PERMEASE PROTEIN MJ0413-RELATED"/>
    <property type="match status" value="1"/>
</dbReference>
<evidence type="ECO:0000256" key="2">
    <source>
        <dbReference type="ARBA" id="ARBA00022448"/>
    </source>
</evidence>
<dbReference type="EMBL" id="VSSQ01077447">
    <property type="protein sequence ID" value="MPN27523.1"/>
    <property type="molecule type" value="Genomic_DNA"/>
</dbReference>
<organism evidence="9">
    <name type="scientific">bioreactor metagenome</name>
    <dbReference type="NCBI Taxonomy" id="1076179"/>
    <lineage>
        <taxon>unclassified sequences</taxon>
        <taxon>metagenomes</taxon>
        <taxon>ecological metagenomes</taxon>
    </lineage>
</organism>
<feature type="domain" description="ABC transmembrane type-1" evidence="8">
    <location>
        <begin position="29"/>
        <end position="209"/>
    </location>
</feature>
<reference evidence="9" key="1">
    <citation type="submission" date="2019-08" db="EMBL/GenBank/DDBJ databases">
        <authorList>
            <person name="Kucharzyk K."/>
            <person name="Murdoch R.W."/>
            <person name="Higgins S."/>
            <person name="Loffler F."/>
        </authorList>
    </citation>
    <scope>NUCLEOTIDE SEQUENCE</scope>
</reference>
<evidence type="ECO:0000259" key="8">
    <source>
        <dbReference type="PROSITE" id="PS50928"/>
    </source>
</evidence>
<dbReference type="InterPro" id="IPR035906">
    <property type="entry name" value="MetI-like_sf"/>
</dbReference>
<evidence type="ECO:0000256" key="6">
    <source>
        <dbReference type="ARBA" id="ARBA00023136"/>
    </source>
</evidence>
<proteinExistence type="predicted"/>
<dbReference type="PANTHER" id="PTHR30151">
    <property type="entry name" value="ALKANE SULFONATE ABC TRANSPORTER-RELATED, MEMBRANE SUBUNIT"/>
    <property type="match status" value="1"/>
</dbReference>
<feature type="transmembrane region" description="Helical" evidence="7">
    <location>
        <begin position="159"/>
        <end position="180"/>
    </location>
</feature>
<protein>
    <submittedName>
        <fullName evidence="9">Putative aliphatic sulfonates transport permease protein SsuC</fullName>
    </submittedName>
</protein>
<dbReference type="SUPFAM" id="SSF161098">
    <property type="entry name" value="MetI-like"/>
    <property type="match status" value="1"/>
</dbReference>
<feature type="transmembrane region" description="Helical" evidence="7">
    <location>
        <begin position="36"/>
        <end position="58"/>
    </location>
</feature>
<keyword evidence="3" id="KW-1003">Cell membrane</keyword>
<keyword evidence="2" id="KW-0813">Transport</keyword>
<accession>A0A645GV50</accession>
<dbReference type="GO" id="GO:0005886">
    <property type="term" value="C:plasma membrane"/>
    <property type="evidence" value="ECO:0007669"/>
    <property type="project" value="UniProtKB-SubCell"/>
</dbReference>
<dbReference type="GO" id="GO:0055085">
    <property type="term" value="P:transmembrane transport"/>
    <property type="evidence" value="ECO:0007669"/>
    <property type="project" value="InterPro"/>
</dbReference>
<comment type="caution">
    <text evidence="9">The sequence shown here is derived from an EMBL/GenBank/DDBJ whole genome shotgun (WGS) entry which is preliminary data.</text>
</comment>
<evidence type="ECO:0000256" key="4">
    <source>
        <dbReference type="ARBA" id="ARBA00022692"/>
    </source>
</evidence>
<feature type="transmembrane region" description="Helical" evidence="7">
    <location>
        <begin position="70"/>
        <end position="89"/>
    </location>
</feature>
<gene>
    <name evidence="9" type="primary">ssuC_46</name>
    <name evidence="9" type="ORF">SDC9_174957</name>
</gene>
<keyword evidence="6 7" id="KW-0472">Membrane</keyword>
<dbReference type="CDD" id="cd06261">
    <property type="entry name" value="TM_PBP2"/>
    <property type="match status" value="1"/>
</dbReference>